<feature type="compositionally biased region" description="Polar residues" evidence="1">
    <location>
        <begin position="415"/>
        <end position="430"/>
    </location>
</feature>
<dbReference type="OrthoDB" id="1291858at2759"/>
<feature type="compositionally biased region" description="Low complexity" evidence="1">
    <location>
        <begin position="101"/>
        <end position="127"/>
    </location>
</feature>
<dbReference type="Pfam" id="PF23753">
    <property type="entry name" value="TPR_WDR11"/>
    <property type="match status" value="1"/>
</dbReference>
<name>A0A8E0RVU6_9TREM</name>
<dbReference type="InterPro" id="IPR036322">
    <property type="entry name" value="WD40_repeat_dom_sf"/>
</dbReference>
<dbReference type="Proteomes" id="UP000728185">
    <property type="component" value="Unassembled WGS sequence"/>
</dbReference>
<gene>
    <name evidence="3" type="ORF">FBUS_04174</name>
</gene>
<sequence>MTNDFAYSPVNCYRLSVLIEYRGFLFRKENYLVFCPKINAKPSHVLYFRRQYIAFLIGRQSVEVWRLEDFTLTTRIPFTPDMQVVTLDWYHANTRSRDSRSSLSLSHPASLQLQDTSSNSGSNSETSTDVKDHEESGVCPSQRESLIMCTSQGALRLLVVNGSEVDSTVISNAILQGLPVVSMERITAVAWFADLIAFGTADGFVALRDLHSKKTVIRLNSGGGWGFGVGSDSIVAASAETPADLAVKALSAVSMHSTGVRRLVFLPGPTAYTRLLVLLHDSLFVWQPRDMVLVCMARFGEQLQRCLISADWACPISGPSDPVFCLILGGDGALRLAQTGESGSEMTILTPTSPTGNFMLNAEHPVTKFFGSSAIPDGLDSRVSGPSFPDHVMVPSLLSMKSSMIIRHLLQNQPWRRSNSSDNSKLTTDGVSGDKSAQDVGTFAKVENSSLFMNQENSKESDYLLVCPQLTSGFAKIQLVVNAFFRSLQKNRDWSSAFCSPNSTIAERCLWTARLFGDTYETRFWRMVLYRLTPNDSPIRWRYALDLSWDLLAESDLFRRAVLTWILLLEQRRCSPSQTSQCIRFLMLLGEHERAVNLLLETRPDCPTYDLNMYKACLLAANASGRLQPGSSLSSLQVAEDTYLSTVKLVATNLLSSGQIDEGIELLCLIGLYSDACRYLESFDQWDHSIWLAKV</sequence>
<feature type="region of interest" description="Disordered" evidence="1">
    <location>
        <begin position="415"/>
        <end position="434"/>
    </location>
</feature>
<dbReference type="EMBL" id="LUCM01003863">
    <property type="protein sequence ID" value="KAA0195216.1"/>
    <property type="molecule type" value="Genomic_DNA"/>
</dbReference>
<dbReference type="PANTHER" id="PTHR14593:SF5">
    <property type="entry name" value="WD REPEAT-CONTAINING PROTEIN 11"/>
    <property type="match status" value="1"/>
</dbReference>
<evidence type="ECO:0000313" key="3">
    <source>
        <dbReference type="EMBL" id="KAA0195216.1"/>
    </source>
</evidence>
<feature type="region of interest" description="Disordered" evidence="1">
    <location>
        <begin position="99"/>
        <end position="139"/>
    </location>
</feature>
<dbReference type="GO" id="GO:0005737">
    <property type="term" value="C:cytoplasm"/>
    <property type="evidence" value="ECO:0007669"/>
    <property type="project" value="TreeGrafter"/>
</dbReference>
<accession>A0A8E0RVU6</accession>
<dbReference type="Gene3D" id="2.130.10.10">
    <property type="entry name" value="YVTN repeat-like/Quinoprotein amine dehydrogenase"/>
    <property type="match status" value="1"/>
</dbReference>
<keyword evidence="4" id="KW-1185">Reference proteome</keyword>
<reference evidence="3" key="1">
    <citation type="submission" date="2019-05" db="EMBL/GenBank/DDBJ databases">
        <title>Annotation for the trematode Fasciolopsis buski.</title>
        <authorList>
            <person name="Choi Y.-J."/>
        </authorList>
    </citation>
    <scope>NUCLEOTIDE SEQUENCE</scope>
    <source>
        <strain evidence="3">HT</strain>
        <tissue evidence="3">Whole worm</tissue>
    </source>
</reference>
<dbReference type="PANTHER" id="PTHR14593">
    <property type="entry name" value="WD REPEAT-CONTAINING PROTEIN 11"/>
    <property type="match status" value="1"/>
</dbReference>
<comment type="caution">
    <text evidence="3">The sequence shown here is derived from an EMBL/GenBank/DDBJ whole genome shotgun (WGS) entry which is preliminary data.</text>
</comment>
<protein>
    <recommendedName>
        <fullName evidence="2">WDR11 TPR domain-containing protein</fullName>
    </recommendedName>
</protein>
<evidence type="ECO:0000313" key="4">
    <source>
        <dbReference type="Proteomes" id="UP000728185"/>
    </source>
</evidence>
<evidence type="ECO:0000259" key="2">
    <source>
        <dbReference type="Pfam" id="PF23753"/>
    </source>
</evidence>
<dbReference type="InterPro" id="IPR015943">
    <property type="entry name" value="WD40/YVTN_repeat-like_dom_sf"/>
</dbReference>
<dbReference type="InterPro" id="IPR057854">
    <property type="entry name" value="TPR_WDR11"/>
</dbReference>
<dbReference type="InterPro" id="IPR039694">
    <property type="entry name" value="WDR11"/>
</dbReference>
<dbReference type="AlphaFoldDB" id="A0A8E0RVU6"/>
<proteinExistence type="predicted"/>
<dbReference type="SUPFAM" id="SSF50978">
    <property type="entry name" value="WD40 repeat-like"/>
    <property type="match status" value="1"/>
</dbReference>
<organism evidence="3 4">
    <name type="scientific">Fasciolopsis buskii</name>
    <dbReference type="NCBI Taxonomy" id="27845"/>
    <lineage>
        <taxon>Eukaryota</taxon>
        <taxon>Metazoa</taxon>
        <taxon>Spiralia</taxon>
        <taxon>Lophotrochozoa</taxon>
        <taxon>Platyhelminthes</taxon>
        <taxon>Trematoda</taxon>
        <taxon>Digenea</taxon>
        <taxon>Plagiorchiida</taxon>
        <taxon>Echinostomata</taxon>
        <taxon>Echinostomatoidea</taxon>
        <taxon>Fasciolidae</taxon>
        <taxon>Fasciolopsis</taxon>
    </lineage>
</organism>
<evidence type="ECO:0000256" key="1">
    <source>
        <dbReference type="SAM" id="MobiDB-lite"/>
    </source>
</evidence>
<feature type="domain" description="WDR11 TPR" evidence="2">
    <location>
        <begin position="583"/>
        <end position="693"/>
    </location>
</feature>